<dbReference type="Proteomes" id="UP000727962">
    <property type="component" value="Unassembled WGS sequence"/>
</dbReference>
<dbReference type="InterPro" id="IPR029787">
    <property type="entry name" value="Nucleotide_cyclase"/>
</dbReference>
<evidence type="ECO:0000313" key="2">
    <source>
        <dbReference type="EMBL" id="MBI1757570.1"/>
    </source>
</evidence>
<dbReference type="AlphaFoldDB" id="A0A931LZE1"/>
<dbReference type="SMART" id="SM00267">
    <property type="entry name" value="GGDEF"/>
    <property type="match status" value="1"/>
</dbReference>
<evidence type="ECO:0000313" key="3">
    <source>
        <dbReference type="Proteomes" id="UP000727962"/>
    </source>
</evidence>
<gene>
    <name evidence="2" type="ORF">HYR64_10750</name>
</gene>
<dbReference type="GO" id="GO:1902201">
    <property type="term" value="P:negative regulation of bacterial-type flagellum-dependent cell motility"/>
    <property type="evidence" value="ECO:0007669"/>
    <property type="project" value="TreeGrafter"/>
</dbReference>
<sequence>MRFLRRLFCASSDGPLINWDLEQAAPALYELCLQGLSSPERLSVSPASGPSRLFSQELSAMVKLLDECSGDPREIRALARRLSKAARRFGEWQTQEVGDALDGCSEALRQIGLNLQAMLQDEEAASRDMALLEESWNRAREAPTIEEARAAIADQAEILRRLTDSRHTMRDQLAEQLRLSAEAVERQHAAIINAARIDPLTGAGSRESFGHRLKDCAQSCTEDAEPWAVALLDLDGFKEINRRFGRAAGDAALREFTVRLRGTVGTDAIARVGGDEFAVLARGEGRALLQRLQRFQITLSRTEAIFCDGGETVGMRLAVSFGITEIALGDTIETALPRAEQEMKAMQQRFQSDAGAA</sequence>
<dbReference type="CDD" id="cd01949">
    <property type="entry name" value="GGDEF"/>
    <property type="match status" value="1"/>
</dbReference>
<dbReference type="PANTHER" id="PTHR45138">
    <property type="entry name" value="REGULATORY COMPONENTS OF SENSORY TRANSDUCTION SYSTEM"/>
    <property type="match status" value="1"/>
</dbReference>
<dbReference type="InterPro" id="IPR050469">
    <property type="entry name" value="Diguanylate_Cyclase"/>
</dbReference>
<dbReference type="PANTHER" id="PTHR45138:SF9">
    <property type="entry name" value="DIGUANYLATE CYCLASE DGCM-RELATED"/>
    <property type="match status" value="1"/>
</dbReference>
<feature type="domain" description="GGDEF" evidence="1">
    <location>
        <begin position="225"/>
        <end position="357"/>
    </location>
</feature>
<protein>
    <submittedName>
        <fullName evidence="2">GGDEF domain-containing protein</fullName>
    </submittedName>
</protein>
<organism evidence="2 3">
    <name type="scientific">Fimbriimonas ginsengisoli</name>
    <dbReference type="NCBI Taxonomy" id="1005039"/>
    <lineage>
        <taxon>Bacteria</taxon>
        <taxon>Bacillati</taxon>
        <taxon>Armatimonadota</taxon>
        <taxon>Fimbriimonadia</taxon>
        <taxon>Fimbriimonadales</taxon>
        <taxon>Fimbriimonadaceae</taxon>
        <taxon>Fimbriimonas</taxon>
    </lineage>
</organism>
<reference evidence="2" key="1">
    <citation type="submission" date="2020-07" db="EMBL/GenBank/DDBJ databases">
        <title>Huge and variable diversity of episymbiotic CPR bacteria and DPANN archaea in groundwater ecosystems.</title>
        <authorList>
            <person name="He C.Y."/>
            <person name="Keren R."/>
            <person name="Whittaker M."/>
            <person name="Farag I.F."/>
            <person name="Doudna J."/>
            <person name="Cate J.H.D."/>
            <person name="Banfield J.F."/>
        </authorList>
    </citation>
    <scope>NUCLEOTIDE SEQUENCE</scope>
    <source>
        <strain evidence="2">NC_groundwater_17_Pr7_B-0.1um_64_12</strain>
    </source>
</reference>
<dbReference type="EMBL" id="JACOSL010000066">
    <property type="protein sequence ID" value="MBI1757570.1"/>
    <property type="molecule type" value="Genomic_DNA"/>
</dbReference>
<dbReference type="SUPFAM" id="SSF55073">
    <property type="entry name" value="Nucleotide cyclase"/>
    <property type="match status" value="1"/>
</dbReference>
<dbReference type="GO" id="GO:0005886">
    <property type="term" value="C:plasma membrane"/>
    <property type="evidence" value="ECO:0007669"/>
    <property type="project" value="TreeGrafter"/>
</dbReference>
<comment type="caution">
    <text evidence="2">The sequence shown here is derived from an EMBL/GenBank/DDBJ whole genome shotgun (WGS) entry which is preliminary data.</text>
</comment>
<accession>A0A931LZE1</accession>
<proteinExistence type="predicted"/>
<dbReference type="PROSITE" id="PS50887">
    <property type="entry name" value="GGDEF"/>
    <property type="match status" value="1"/>
</dbReference>
<name>A0A931LZE1_FIMGI</name>
<dbReference type="InterPro" id="IPR043128">
    <property type="entry name" value="Rev_trsase/Diguanyl_cyclase"/>
</dbReference>
<evidence type="ECO:0000259" key="1">
    <source>
        <dbReference type="PROSITE" id="PS50887"/>
    </source>
</evidence>
<dbReference type="GO" id="GO:0043709">
    <property type="term" value="P:cell adhesion involved in single-species biofilm formation"/>
    <property type="evidence" value="ECO:0007669"/>
    <property type="project" value="TreeGrafter"/>
</dbReference>
<dbReference type="GO" id="GO:0052621">
    <property type="term" value="F:diguanylate cyclase activity"/>
    <property type="evidence" value="ECO:0007669"/>
    <property type="project" value="TreeGrafter"/>
</dbReference>
<dbReference type="NCBIfam" id="TIGR00254">
    <property type="entry name" value="GGDEF"/>
    <property type="match status" value="1"/>
</dbReference>
<dbReference type="Gene3D" id="3.30.70.270">
    <property type="match status" value="1"/>
</dbReference>
<dbReference type="Pfam" id="PF00990">
    <property type="entry name" value="GGDEF"/>
    <property type="match status" value="1"/>
</dbReference>
<dbReference type="InterPro" id="IPR000160">
    <property type="entry name" value="GGDEF_dom"/>
</dbReference>